<evidence type="ECO:0000313" key="3">
    <source>
        <dbReference type="EMBL" id="KAA6183834.1"/>
    </source>
</evidence>
<dbReference type="PANTHER" id="PTHR33371">
    <property type="entry name" value="INTERMEMBRANE PHOSPHOLIPID TRANSPORT SYSTEM BINDING PROTEIN MLAD-RELATED"/>
    <property type="match status" value="1"/>
</dbReference>
<dbReference type="InterPro" id="IPR003399">
    <property type="entry name" value="Mce/MlaD"/>
</dbReference>
<comment type="caution">
    <text evidence="3">The sequence shown here is derived from an EMBL/GenBank/DDBJ whole genome shotgun (WGS) entry which is preliminary data.</text>
</comment>
<evidence type="ECO:0000259" key="2">
    <source>
        <dbReference type="Pfam" id="PF02470"/>
    </source>
</evidence>
<feature type="transmembrane region" description="Helical" evidence="1">
    <location>
        <begin position="12"/>
        <end position="34"/>
    </location>
</feature>
<evidence type="ECO:0000313" key="4">
    <source>
        <dbReference type="Proteomes" id="UP000322981"/>
    </source>
</evidence>
<organism evidence="3 4">
    <name type="scientific">Thiohalocapsa marina</name>
    <dbReference type="NCBI Taxonomy" id="424902"/>
    <lineage>
        <taxon>Bacteria</taxon>
        <taxon>Pseudomonadati</taxon>
        <taxon>Pseudomonadota</taxon>
        <taxon>Gammaproteobacteria</taxon>
        <taxon>Chromatiales</taxon>
        <taxon>Chromatiaceae</taxon>
        <taxon>Thiohalocapsa</taxon>
    </lineage>
</organism>
<keyword evidence="1" id="KW-0812">Transmembrane</keyword>
<keyword evidence="1" id="KW-0472">Membrane</keyword>
<proteinExistence type="predicted"/>
<keyword evidence="1" id="KW-1133">Transmembrane helix</keyword>
<dbReference type="RefSeq" id="WP_150094094.1">
    <property type="nucleotide sequence ID" value="NZ_JBFUOH010000030.1"/>
</dbReference>
<gene>
    <name evidence="3" type="ORF">F2Q65_14310</name>
</gene>
<evidence type="ECO:0000256" key="1">
    <source>
        <dbReference type="SAM" id="Phobius"/>
    </source>
</evidence>
<dbReference type="EMBL" id="VWXX01000027">
    <property type="protein sequence ID" value="KAA6183834.1"/>
    <property type="molecule type" value="Genomic_DNA"/>
</dbReference>
<reference evidence="3 4" key="1">
    <citation type="submission" date="2019-09" db="EMBL/GenBank/DDBJ databases">
        <title>Whole-genome sequence of the purple sulfur bacterium Thiohalocapsa marina DSM 19078.</title>
        <authorList>
            <person name="Kyndt J.A."/>
            <person name="Meyer T.E."/>
        </authorList>
    </citation>
    <scope>NUCLEOTIDE SEQUENCE [LARGE SCALE GENOMIC DNA]</scope>
    <source>
        <strain evidence="3 4">DSM 19078</strain>
    </source>
</reference>
<feature type="domain" description="Mce/MlaD" evidence="2">
    <location>
        <begin position="42"/>
        <end position="134"/>
    </location>
</feature>
<dbReference type="AlphaFoldDB" id="A0A5M8FHD4"/>
<dbReference type="Proteomes" id="UP000322981">
    <property type="component" value="Unassembled WGS sequence"/>
</dbReference>
<dbReference type="OrthoDB" id="9806984at2"/>
<name>A0A5M8FHD4_9GAMM</name>
<keyword evidence="4" id="KW-1185">Reference proteome</keyword>
<accession>A0A5M8FHD4</accession>
<sequence>MSKQANPTVIGGFVLGALGLVVLAIIVFSSGALLRERVPMVTYFPGSVQGLSVGAQVQFQGVPIGQVTQIGVDYLTDRESFRIPVRYEIWPQNVRVISGPDDAEADVRQVLQRLVNEKGLRARLESVSFVTGQYLVSLSLNPDLPARSHAHTPDGPIRVPALPATRDRMEELLTNLDLDSLVNTANDTLAALRDLAQSRALTSAVEGLSATLNESSELLAKLNASFAPLLERADMALGNYAELAARLSREVEPLSSQLQQTAQDLSDLTRRLDARVGPVADAATDALRETGNAMRALEGLAGEGSSTRAALDGLLGEATRAARALYQLADYLERHPEAMVQGKR</sequence>
<dbReference type="InterPro" id="IPR052336">
    <property type="entry name" value="MlaD_Phospholipid_Transporter"/>
</dbReference>
<protein>
    <submittedName>
        <fullName evidence="3">MCE family protein</fullName>
    </submittedName>
</protein>
<dbReference type="PANTHER" id="PTHR33371:SF4">
    <property type="entry name" value="INTERMEMBRANE PHOSPHOLIPID TRANSPORT SYSTEM BINDING PROTEIN MLAD"/>
    <property type="match status" value="1"/>
</dbReference>
<dbReference type="Pfam" id="PF02470">
    <property type="entry name" value="MlaD"/>
    <property type="match status" value="1"/>
</dbReference>